<dbReference type="EMBL" id="JAATIQ010000165">
    <property type="protein sequence ID" value="KAF4375009.1"/>
    <property type="molecule type" value="Genomic_DNA"/>
</dbReference>
<feature type="non-terminal residue" evidence="2">
    <location>
        <position position="128"/>
    </location>
</feature>
<dbReference type="EMBL" id="JAATIP010000218">
    <property type="protein sequence ID" value="KAF4359131.1"/>
    <property type="molecule type" value="Genomic_DNA"/>
</dbReference>
<proteinExistence type="predicted"/>
<gene>
    <name evidence="1" type="ORF">F8388_005240</name>
    <name evidence="2" type="ORF">G4B88_004760</name>
</gene>
<organism evidence="2 4">
    <name type="scientific">Cannabis sativa</name>
    <name type="common">Hemp</name>
    <name type="synonym">Marijuana</name>
    <dbReference type="NCBI Taxonomy" id="3483"/>
    <lineage>
        <taxon>Eukaryota</taxon>
        <taxon>Viridiplantae</taxon>
        <taxon>Streptophyta</taxon>
        <taxon>Embryophyta</taxon>
        <taxon>Tracheophyta</taxon>
        <taxon>Spermatophyta</taxon>
        <taxon>Magnoliopsida</taxon>
        <taxon>eudicotyledons</taxon>
        <taxon>Gunneridae</taxon>
        <taxon>Pentapetalae</taxon>
        <taxon>rosids</taxon>
        <taxon>fabids</taxon>
        <taxon>Rosales</taxon>
        <taxon>Cannabaceae</taxon>
        <taxon>Cannabis</taxon>
    </lineage>
</organism>
<evidence type="ECO:0000313" key="1">
    <source>
        <dbReference type="EMBL" id="KAF4359131.1"/>
    </source>
</evidence>
<reference evidence="3 4" key="1">
    <citation type="journal article" date="2020" name="bioRxiv">
        <title>Sequence and annotation of 42 cannabis genomes reveals extensive copy number variation in cannabinoid synthesis and pathogen resistance genes.</title>
        <authorList>
            <person name="Mckernan K.J."/>
            <person name="Helbert Y."/>
            <person name="Kane L.T."/>
            <person name="Ebling H."/>
            <person name="Zhang L."/>
            <person name="Liu B."/>
            <person name="Eaton Z."/>
            <person name="Mclaughlin S."/>
            <person name="Kingan S."/>
            <person name="Baybayan P."/>
            <person name="Concepcion G."/>
            <person name="Jordan M."/>
            <person name="Riva A."/>
            <person name="Barbazuk W."/>
            <person name="Harkins T."/>
        </authorList>
    </citation>
    <scope>NUCLEOTIDE SEQUENCE [LARGE SCALE GENOMIC DNA]</scope>
    <source>
        <strain evidence="3 4">cv. Jamaican Lion 4</strain>
        <strain evidence="2">Father</strain>
        <strain evidence="1">Mother</strain>
        <tissue evidence="2">Leaf</tissue>
    </source>
</reference>
<dbReference type="Proteomes" id="UP000583929">
    <property type="component" value="Unassembled WGS sequence"/>
</dbReference>
<protein>
    <submittedName>
        <fullName evidence="2">Uncharacterized protein</fullName>
    </submittedName>
</protein>
<keyword evidence="4" id="KW-1185">Reference proteome</keyword>
<dbReference type="AlphaFoldDB" id="A0A7J6FZ59"/>
<evidence type="ECO:0000313" key="2">
    <source>
        <dbReference type="EMBL" id="KAF4375009.1"/>
    </source>
</evidence>
<dbReference type="Proteomes" id="UP000525078">
    <property type="component" value="Unassembled WGS sequence"/>
</dbReference>
<evidence type="ECO:0000313" key="4">
    <source>
        <dbReference type="Proteomes" id="UP000583929"/>
    </source>
</evidence>
<sequence>MYAYNKKRNLTLRWNNSIVYWTQGVVVLKLRDELLLLISVNLFQFVVCPCQNFELVDANDSRKWCKRKVVISDCPGNIRREEWFPIETSNSRRKGKSKSKSGVLFQAFVVFSLSGRRDEEEEEKNVVC</sequence>
<evidence type="ECO:0000313" key="3">
    <source>
        <dbReference type="Proteomes" id="UP000525078"/>
    </source>
</evidence>
<name>A0A7J6FZ59_CANSA</name>
<accession>A0A7J6FZ59</accession>
<comment type="caution">
    <text evidence="2">The sequence shown here is derived from an EMBL/GenBank/DDBJ whole genome shotgun (WGS) entry which is preliminary data.</text>
</comment>